<dbReference type="STRING" id="755732.Fluta_1084"/>
<protein>
    <submittedName>
        <fullName evidence="1">Endoribonuclease L-PSP</fullName>
    </submittedName>
</protein>
<dbReference type="EMBL" id="CP002542">
    <property type="protein sequence ID" value="AEA43082.1"/>
    <property type="molecule type" value="Genomic_DNA"/>
</dbReference>
<reference evidence="1 2" key="1">
    <citation type="journal article" date="2011" name="Stand. Genomic Sci.">
        <title>Complete genome sequence of the gliding freshwater bacterium Fluviicola taffensis type strain (RW262).</title>
        <authorList>
            <person name="Woyke T."/>
            <person name="Chertkov O."/>
            <person name="Lapidus A."/>
            <person name="Nolan M."/>
            <person name="Lucas S."/>
            <person name="Del Rio T.G."/>
            <person name="Tice H."/>
            <person name="Cheng J.F."/>
            <person name="Tapia R."/>
            <person name="Han C."/>
            <person name="Goodwin L."/>
            <person name="Pitluck S."/>
            <person name="Liolios K."/>
            <person name="Pagani I."/>
            <person name="Ivanova N."/>
            <person name="Huntemann M."/>
            <person name="Mavromatis K."/>
            <person name="Mikhailova N."/>
            <person name="Pati A."/>
            <person name="Chen A."/>
            <person name="Palaniappan K."/>
            <person name="Land M."/>
            <person name="Hauser L."/>
            <person name="Brambilla E.M."/>
            <person name="Rohde M."/>
            <person name="Mwirichia R."/>
            <person name="Sikorski J."/>
            <person name="Tindall B.J."/>
            <person name="Goker M."/>
            <person name="Bristow J."/>
            <person name="Eisen J.A."/>
            <person name="Markowitz V."/>
            <person name="Hugenholtz P."/>
            <person name="Klenk H.P."/>
            <person name="Kyrpides N.C."/>
        </authorList>
    </citation>
    <scope>NUCLEOTIDE SEQUENCE [LARGE SCALE GENOMIC DNA]</scope>
    <source>
        <strain evidence="2">DSM 16823 / RW262 / RW262</strain>
    </source>
</reference>
<proteinExistence type="predicted"/>
<dbReference type="SUPFAM" id="SSF55298">
    <property type="entry name" value="YjgF-like"/>
    <property type="match status" value="1"/>
</dbReference>
<dbReference type="OrthoDB" id="9799840at2"/>
<sequence>MQTQKKLISTSSRFEREMAFSRAVVVENMVFVSGCTGYDYAADSLPEDVVTQTEQTFQNIIYALKEAGASLQDVVRVTYIIPNPADIPLCAAVMRTYFQDVLPACTCYCAPLVNDALKIEIEVTAIKSK</sequence>
<evidence type="ECO:0000313" key="1">
    <source>
        <dbReference type="EMBL" id="AEA43082.1"/>
    </source>
</evidence>
<accession>F2I9T6</accession>
<dbReference type="HOGENOM" id="CLU_100715_5_3_10"/>
<dbReference type="CDD" id="cd06154">
    <property type="entry name" value="YjgF_YER057c_UK114_like_6"/>
    <property type="match status" value="1"/>
</dbReference>
<dbReference type="Pfam" id="PF01042">
    <property type="entry name" value="Ribonuc_L-PSP"/>
    <property type="match status" value="1"/>
</dbReference>
<dbReference type="Proteomes" id="UP000007463">
    <property type="component" value="Chromosome"/>
</dbReference>
<dbReference type="PANTHER" id="PTHR43857:SF1">
    <property type="entry name" value="YJGH FAMILY PROTEIN"/>
    <property type="match status" value="1"/>
</dbReference>
<dbReference type="Gene3D" id="3.30.1330.40">
    <property type="entry name" value="RutC-like"/>
    <property type="match status" value="1"/>
</dbReference>
<dbReference type="InterPro" id="IPR035959">
    <property type="entry name" value="RutC-like_sf"/>
</dbReference>
<name>F2I9T6_FLUTR</name>
<gene>
    <name evidence="1" type="ordered locus">Fluta_1084</name>
</gene>
<dbReference type="KEGG" id="fte:Fluta_1084"/>
<dbReference type="eggNOG" id="COG0251">
    <property type="taxonomic scope" value="Bacteria"/>
</dbReference>
<dbReference type="RefSeq" id="WP_013685854.1">
    <property type="nucleotide sequence ID" value="NC_015321.1"/>
</dbReference>
<reference evidence="2" key="2">
    <citation type="submission" date="2011-02" db="EMBL/GenBank/DDBJ databases">
        <title>The complete genome of Fluviicola taffensis DSM 16823.</title>
        <authorList>
            <consortium name="US DOE Joint Genome Institute (JGI-PGF)"/>
            <person name="Lucas S."/>
            <person name="Copeland A."/>
            <person name="Lapidus A."/>
            <person name="Bruce D."/>
            <person name="Goodwin L."/>
            <person name="Pitluck S."/>
            <person name="Kyrpides N."/>
            <person name="Mavromatis K."/>
            <person name="Ivanova N."/>
            <person name="Mikhailova N."/>
            <person name="Pagani I."/>
            <person name="Chertkov O."/>
            <person name="Detter J.C."/>
            <person name="Han C."/>
            <person name="Tapia R."/>
            <person name="Land M."/>
            <person name="Hauser L."/>
            <person name="Markowitz V."/>
            <person name="Cheng J.-F."/>
            <person name="Hugenholtz P."/>
            <person name="Woyke T."/>
            <person name="Wu D."/>
            <person name="Tindall B."/>
            <person name="Pomrenke H.G."/>
            <person name="Brambilla E."/>
            <person name="Klenk H.-P."/>
            <person name="Eisen J.A."/>
        </authorList>
    </citation>
    <scope>NUCLEOTIDE SEQUENCE [LARGE SCALE GENOMIC DNA]</scope>
    <source>
        <strain evidence="2">DSM 16823 / RW262 / RW262</strain>
    </source>
</reference>
<dbReference type="InterPro" id="IPR006175">
    <property type="entry name" value="YjgF/YER057c/UK114"/>
</dbReference>
<dbReference type="AlphaFoldDB" id="F2I9T6"/>
<organism evidence="1 2">
    <name type="scientific">Fluviicola taffensis (strain DSM 16823 / NCIMB 13979 / RW262)</name>
    <dbReference type="NCBI Taxonomy" id="755732"/>
    <lineage>
        <taxon>Bacteria</taxon>
        <taxon>Pseudomonadati</taxon>
        <taxon>Bacteroidota</taxon>
        <taxon>Flavobacteriia</taxon>
        <taxon>Flavobacteriales</taxon>
        <taxon>Crocinitomicaceae</taxon>
        <taxon>Fluviicola</taxon>
    </lineage>
</organism>
<dbReference type="PANTHER" id="PTHR43857">
    <property type="entry name" value="BLR7761 PROTEIN"/>
    <property type="match status" value="1"/>
</dbReference>
<evidence type="ECO:0000313" key="2">
    <source>
        <dbReference type="Proteomes" id="UP000007463"/>
    </source>
</evidence>
<keyword evidence="2" id="KW-1185">Reference proteome</keyword>